<protein>
    <submittedName>
        <fullName evidence="1">Uncharacterized protein</fullName>
    </submittedName>
</protein>
<comment type="caution">
    <text evidence="1">The sequence shown here is derived from an EMBL/GenBank/DDBJ whole genome shotgun (WGS) entry which is preliminary data.</text>
</comment>
<evidence type="ECO:0000313" key="1">
    <source>
        <dbReference type="EMBL" id="KKL19112.1"/>
    </source>
</evidence>
<feature type="non-terminal residue" evidence="1">
    <location>
        <position position="26"/>
    </location>
</feature>
<dbReference type="AlphaFoldDB" id="A0A0F9BYT4"/>
<sequence length="26" mass="2618">MGQLALLATLFGQKKAGDAAEDAGKL</sequence>
<organism evidence="1">
    <name type="scientific">marine sediment metagenome</name>
    <dbReference type="NCBI Taxonomy" id="412755"/>
    <lineage>
        <taxon>unclassified sequences</taxon>
        <taxon>metagenomes</taxon>
        <taxon>ecological metagenomes</taxon>
    </lineage>
</organism>
<name>A0A0F9BYT4_9ZZZZ</name>
<reference evidence="1" key="1">
    <citation type="journal article" date="2015" name="Nature">
        <title>Complex archaea that bridge the gap between prokaryotes and eukaryotes.</title>
        <authorList>
            <person name="Spang A."/>
            <person name="Saw J.H."/>
            <person name="Jorgensen S.L."/>
            <person name="Zaremba-Niedzwiedzka K."/>
            <person name="Martijn J."/>
            <person name="Lind A.E."/>
            <person name="van Eijk R."/>
            <person name="Schleper C."/>
            <person name="Guy L."/>
            <person name="Ettema T.J."/>
        </authorList>
    </citation>
    <scope>NUCLEOTIDE SEQUENCE</scope>
</reference>
<dbReference type="EMBL" id="LAZR01038607">
    <property type="protein sequence ID" value="KKL19112.1"/>
    <property type="molecule type" value="Genomic_DNA"/>
</dbReference>
<proteinExistence type="predicted"/>
<gene>
    <name evidence="1" type="ORF">LCGC14_2468770</name>
</gene>
<accession>A0A0F9BYT4</accession>